<dbReference type="GO" id="GO:0005737">
    <property type="term" value="C:cytoplasm"/>
    <property type="evidence" value="ECO:0007669"/>
    <property type="project" value="UniProtKB-SubCell"/>
</dbReference>
<comment type="domain">
    <text evidence="7">Contains large globular domains required for ATP hydrolysis at each terminus and a third globular domain forming a flexible hinge near the middle of the molecule. These domains are separated by coiled-coil structures.</text>
</comment>
<dbReference type="GO" id="GO:0016887">
    <property type="term" value="F:ATP hydrolysis activity"/>
    <property type="evidence" value="ECO:0007669"/>
    <property type="project" value="InterPro"/>
</dbReference>
<keyword evidence="4 7" id="KW-0067">ATP-binding</keyword>
<dbReference type="PANTHER" id="PTHR43977">
    <property type="entry name" value="STRUCTURAL MAINTENANCE OF CHROMOSOMES PROTEIN 3"/>
    <property type="match status" value="1"/>
</dbReference>
<comment type="subcellular location">
    <subcellularLocation>
        <location evidence="1 7">Cytoplasm</location>
    </subcellularLocation>
</comment>
<dbReference type="Gene3D" id="3.40.50.300">
    <property type="entry name" value="P-loop containing nucleotide triphosphate hydrolases"/>
    <property type="match status" value="2"/>
</dbReference>
<comment type="similarity">
    <text evidence="7">Belongs to the SMC family.</text>
</comment>
<feature type="coiled-coil region" evidence="7">
    <location>
        <begin position="241"/>
        <end position="275"/>
    </location>
</feature>
<evidence type="ECO:0000256" key="7">
    <source>
        <dbReference type="HAMAP-Rule" id="MF_01894"/>
    </source>
</evidence>
<feature type="compositionally biased region" description="Basic and acidic residues" evidence="8">
    <location>
        <begin position="322"/>
        <end position="374"/>
    </location>
</feature>
<dbReference type="Gene3D" id="1.20.1060.20">
    <property type="match status" value="1"/>
</dbReference>
<protein>
    <recommendedName>
        <fullName evidence="7">Chromosome partition protein Smc</fullName>
    </recommendedName>
</protein>
<dbReference type="InterPro" id="IPR036277">
    <property type="entry name" value="SMC_hinge_sf"/>
</dbReference>
<evidence type="ECO:0000256" key="3">
    <source>
        <dbReference type="ARBA" id="ARBA00022741"/>
    </source>
</evidence>
<comment type="caution">
    <text evidence="10">The sequence shown here is derived from an EMBL/GenBank/DDBJ whole genome shotgun (WGS) entry which is preliminary data.</text>
</comment>
<evidence type="ECO:0000256" key="4">
    <source>
        <dbReference type="ARBA" id="ARBA00022840"/>
    </source>
</evidence>
<dbReference type="FunFam" id="3.40.50.300:FF:000901">
    <property type="entry name" value="Chromosome partition protein Smc"/>
    <property type="match status" value="1"/>
</dbReference>
<dbReference type="SUPFAM" id="SSF52540">
    <property type="entry name" value="P-loop containing nucleoside triphosphate hydrolases"/>
    <property type="match status" value="1"/>
</dbReference>
<reference evidence="10 11" key="1">
    <citation type="submission" date="2019-12" db="EMBL/GenBank/DDBJ databases">
        <authorList>
            <person name="Li J."/>
            <person name="Shi Y."/>
            <person name="Xu G."/>
            <person name="Xiao D."/>
            <person name="Ran X."/>
        </authorList>
    </citation>
    <scope>NUCLEOTIDE SEQUENCE [LARGE SCALE GENOMIC DNA]</scope>
    <source>
        <strain evidence="10 11">JCM 15915</strain>
    </source>
</reference>
<dbReference type="OrthoDB" id="9808768at2"/>
<evidence type="ECO:0000259" key="9">
    <source>
        <dbReference type="Pfam" id="PF02463"/>
    </source>
</evidence>
<dbReference type="Pfam" id="PF02463">
    <property type="entry name" value="SMC_N"/>
    <property type="match status" value="1"/>
</dbReference>
<feature type="compositionally biased region" description="Low complexity" evidence="8">
    <location>
        <begin position="446"/>
        <end position="462"/>
    </location>
</feature>
<feature type="region of interest" description="Disordered" evidence="8">
    <location>
        <begin position="429"/>
        <end position="464"/>
    </location>
</feature>
<feature type="compositionally biased region" description="Basic and acidic residues" evidence="8">
    <location>
        <begin position="701"/>
        <end position="731"/>
    </location>
</feature>
<dbReference type="SUPFAM" id="SSF75553">
    <property type="entry name" value="Smc hinge domain"/>
    <property type="match status" value="1"/>
</dbReference>
<keyword evidence="2 7" id="KW-0963">Cytoplasm</keyword>
<feature type="binding site" evidence="7">
    <location>
        <begin position="32"/>
        <end position="39"/>
    </location>
    <ligand>
        <name>ATP</name>
        <dbReference type="ChEBI" id="CHEBI:30616"/>
    </ligand>
</feature>
<feature type="compositionally biased region" description="Basic and acidic residues" evidence="8">
    <location>
        <begin position="755"/>
        <end position="769"/>
    </location>
</feature>
<keyword evidence="11" id="KW-1185">Reference proteome</keyword>
<dbReference type="GO" id="GO:0005694">
    <property type="term" value="C:chromosome"/>
    <property type="evidence" value="ECO:0007669"/>
    <property type="project" value="InterPro"/>
</dbReference>
<comment type="subunit">
    <text evidence="7">Homodimer.</text>
</comment>
<dbReference type="InterPro" id="IPR027417">
    <property type="entry name" value="P-loop_NTPase"/>
</dbReference>
<keyword evidence="3 7" id="KW-0547">Nucleotide-binding</keyword>
<dbReference type="GO" id="GO:0006260">
    <property type="term" value="P:DNA replication"/>
    <property type="evidence" value="ECO:0007669"/>
    <property type="project" value="UniProtKB-UniRule"/>
</dbReference>
<dbReference type="InterPro" id="IPR011890">
    <property type="entry name" value="SMC_prok"/>
</dbReference>
<dbReference type="AlphaFoldDB" id="A0A7K1LGC2"/>
<dbReference type="FunFam" id="3.40.50.300:FF:000984">
    <property type="entry name" value="Chromosome partition protein Smc"/>
    <property type="match status" value="1"/>
</dbReference>
<dbReference type="GO" id="GO:0005524">
    <property type="term" value="F:ATP binding"/>
    <property type="evidence" value="ECO:0007669"/>
    <property type="project" value="UniProtKB-UniRule"/>
</dbReference>
<keyword evidence="5 7" id="KW-0175">Coiled coil</keyword>
<organism evidence="10 11">
    <name type="scientific">Rothia koreensis</name>
    <dbReference type="NCBI Taxonomy" id="592378"/>
    <lineage>
        <taxon>Bacteria</taxon>
        <taxon>Bacillati</taxon>
        <taxon>Actinomycetota</taxon>
        <taxon>Actinomycetes</taxon>
        <taxon>Micrococcales</taxon>
        <taxon>Micrococcaceae</taxon>
        <taxon>Rothia</taxon>
    </lineage>
</organism>
<evidence type="ECO:0000313" key="11">
    <source>
        <dbReference type="Proteomes" id="UP000462152"/>
    </source>
</evidence>
<feature type="region of interest" description="Disordered" evidence="8">
    <location>
        <begin position="901"/>
        <end position="937"/>
    </location>
</feature>
<dbReference type="InterPro" id="IPR003395">
    <property type="entry name" value="RecF/RecN/SMC_N"/>
</dbReference>
<name>A0A7K1LGC2_9MICC</name>
<dbReference type="PIRSF" id="PIRSF005719">
    <property type="entry name" value="SMC"/>
    <property type="match status" value="1"/>
</dbReference>
<feature type="coiled-coil region" evidence="7">
    <location>
        <begin position="1027"/>
        <end position="1054"/>
    </location>
</feature>
<feature type="region of interest" description="Disordered" evidence="8">
    <location>
        <begin position="311"/>
        <end position="374"/>
    </location>
</feature>
<accession>A0A7K1LGC2</accession>
<dbReference type="InterPro" id="IPR024704">
    <property type="entry name" value="SMC"/>
</dbReference>
<dbReference type="GO" id="GO:0007062">
    <property type="term" value="P:sister chromatid cohesion"/>
    <property type="evidence" value="ECO:0007669"/>
    <property type="project" value="InterPro"/>
</dbReference>
<dbReference type="NCBIfam" id="TIGR02168">
    <property type="entry name" value="SMC_prok_B"/>
    <property type="match status" value="1"/>
</dbReference>
<dbReference type="Proteomes" id="UP000462152">
    <property type="component" value="Unassembled WGS sequence"/>
</dbReference>
<evidence type="ECO:0000256" key="5">
    <source>
        <dbReference type="ARBA" id="ARBA00023054"/>
    </source>
</evidence>
<evidence type="ECO:0000256" key="2">
    <source>
        <dbReference type="ARBA" id="ARBA00022490"/>
    </source>
</evidence>
<keyword evidence="6 7" id="KW-0238">DNA-binding</keyword>
<dbReference type="Gene3D" id="3.30.70.1620">
    <property type="match status" value="1"/>
</dbReference>
<dbReference type="GO" id="GO:0007059">
    <property type="term" value="P:chromosome segregation"/>
    <property type="evidence" value="ECO:0007669"/>
    <property type="project" value="UniProtKB-UniRule"/>
</dbReference>
<dbReference type="HAMAP" id="MF_01894">
    <property type="entry name" value="Smc_prok"/>
    <property type="match status" value="1"/>
</dbReference>
<feature type="compositionally biased region" description="Low complexity" evidence="8">
    <location>
        <begin position="733"/>
        <end position="749"/>
    </location>
</feature>
<evidence type="ECO:0000256" key="1">
    <source>
        <dbReference type="ARBA" id="ARBA00004496"/>
    </source>
</evidence>
<evidence type="ECO:0000313" key="10">
    <source>
        <dbReference type="EMBL" id="MUN54150.1"/>
    </source>
</evidence>
<dbReference type="RefSeq" id="WP_129314229.1">
    <property type="nucleotide sequence ID" value="NZ_NOIQ01000001.1"/>
</dbReference>
<evidence type="ECO:0000256" key="6">
    <source>
        <dbReference type="ARBA" id="ARBA00023125"/>
    </source>
</evidence>
<dbReference type="GO" id="GO:0003677">
    <property type="term" value="F:DNA binding"/>
    <property type="evidence" value="ECO:0007669"/>
    <property type="project" value="UniProtKB-UniRule"/>
</dbReference>
<gene>
    <name evidence="7 10" type="primary">smc</name>
    <name evidence="10" type="ORF">GMA10_02770</name>
</gene>
<proteinExistence type="inferred from homology"/>
<dbReference type="GO" id="GO:0030261">
    <property type="term" value="P:chromosome condensation"/>
    <property type="evidence" value="ECO:0007669"/>
    <property type="project" value="InterPro"/>
</dbReference>
<dbReference type="EMBL" id="WOGT01000001">
    <property type="protein sequence ID" value="MUN54150.1"/>
    <property type="molecule type" value="Genomic_DNA"/>
</dbReference>
<feature type="region of interest" description="Disordered" evidence="8">
    <location>
        <begin position="701"/>
        <end position="769"/>
    </location>
</feature>
<sequence length="1205" mass="132217">MHLKTLTVKGFKSFASATSFEFEPGVTAVVGPNGSGKSNVVDALSWVMGEQGAKSLRGGKMEDVIFAGTSGRAPLGRAHVSLTIDNSDGALPIEYSEVTISRTLFRTGGSEYAINGNSCRLLDIQELLSDSGLGREMHVIVGQGQLDRILHATPEERRGFIEEASGVLKHRRRKEKTLRKLASMETNVSRLEDLTGEIGRQLTPLGRQAKVARRAQRIQHDVRDARARLFADDWIQASTALDSDADELQRLRDQLAERERAHDEITRIITELEAEASTLSPLVTRARDTWYSLSQMRERFESLTQLAQERLRTQSTPVGRAHLRDPEKLQENADRIARDLESTEASVERAREDHESSGTTRAQKEEAASEAEEHHANLLAAAAERRENIASLRGAMATARSEHETLVARREEQEREVEAVDRRLEEYRGQLAQQTEASGPTEEDTTAASEASEAAHAQTESTQAALDHAASRLNTVRRDHDAARARVEALEESLPAADATEAIMDRFRDHVSRVRERLTVDPEHAAAVSTAMGTVADGLALSEGADFEAVLEEARTSDLGVVSLLLEAEKTHTAAGTDPEPSDSAFGAYLEELASSGTDVVWAPRAITGGASAQEVQALLSRCAVVPDAASAAQLRSRLLADADAPEVPAAWKIVAADGTVLEEHQARGGSSGGTSGLEISARIELARARVEELGQEFSAAEKAHEQASEEHRAAREKARTAREEFARISRESTASAAALSRARTLVSSTEEEAEQARGRLEELKRQEPDAADKLKQAVGAVSAALELQDQDGGEALERAERIRDEAVEEAKAARTRETEALLSLRGVEGEIDQLRQRHDAALRTVASERAAHAEVERQETRRKAQYSATSRVLSLIGKVSERIDASSDLARVERESMQTRRAGVETRLAEAREKEKKLREELDSTRSKAHSGELERATREAKLESLRETILEELSLTAETLVADYGPHLPIPVLDESGEVVGEEPFVRATQEKRLGTARKELKSLGKVNPLALEEFAALEERHTYLVQQLEDLKASRADLEELIRDLDDHVRDVFTQAFHDTQEQFVQVFSTLFPGGEGKLVLTDPNDMLSTGIEVHAKPAGKKVKRLSLLSGGERSLTAIAMLVAIFKARPSPFYVMDEVEAALDDRNLGRLLTILRELQTSSQLIIITHQKRTMEIADALYGVSMRGDGITQVISQKLADLR</sequence>
<feature type="domain" description="RecF/RecN/SMC N-terminal" evidence="9">
    <location>
        <begin position="2"/>
        <end position="1194"/>
    </location>
</feature>
<comment type="function">
    <text evidence="7">Required for chromosome condensation and partitioning.</text>
</comment>
<dbReference type="CDD" id="cd03278">
    <property type="entry name" value="ABC_SMC_barmotin"/>
    <property type="match status" value="1"/>
</dbReference>
<evidence type="ECO:0000256" key="8">
    <source>
        <dbReference type="SAM" id="MobiDB-lite"/>
    </source>
</evidence>